<evidence type="ECO:0000256" key="6">
    <source>
        <dbReference type="ARBA" id="ARBA00022490"/>
    </source>
</evidence>
<dbReference type="GO" id="GO:1990663">
    <property type="term" value="F:dihydroorotate dehydrogenase (fumarate) activity"/>
    <property type="evidence" value="ECO:0007669"/>
    <property type="project" value="UniProtKB-EC"/>
</dbReference>
<dbReference type="CDD" id="cd04741">
    <property type="entry name" value="DHOD_1A_like"/>
    <property type="match status" value="1"/>
</dbReference>
<comment type="catalytic activity">
    <reaction evidence="1">
        <text>(S)-dihydroorotate + fumarate = orotate + succinate</text>
        <dbReference type="Rhea" id="RHEA:30059"/>
        <dbReference type="ChEBI" id="CHEBI:29806"/>
        <dbReference type="ChEBI" id="CHEBI:30031"/>
        <dbReference type="ChEBI" id="CHEBI:30839"/>
        <dbReference type="ChEBI" id="CHEBI:30864"/>
        <dbReference type="EC" id="1.3.98.1"/>
    </reaction>
</comment>
<dbReference type="Proteomes" id="UP001144204">
    <property type="component" value="Unassembled WGS sequence"/>
</dbReference>
<evidence type="ECO:0000256" key="9">
    <source>
        <dbReference type="ARBA" id="ARBA00022975"/>
    </source>
</evidence>
<dbReference type="HAMAP" id="MF_00224">
    <property type="entry name" value="DHO_dh_type1"/>
    <property type="match status" value="1"/>
</dbReference>
<evidence type="ECO:0000256" key="1">
    <source>
        <dbReference type="ARBA" id="ARBA00001694"/>
    </source>
</evidence>
<dbReference type="PANTHER" id="PTHR48109:SF1">
    <property type="entry name" value="DIHYDROOROTATE DEHYDROGENASE (FUMARATE)"/>
    <property type="match status" value="1"/>
</dbReference>
<dbReference type="InterPro" id="IPR050074">
    <property type="entry name" value="DHO_dehydrogenase"/>
</dbReference>
<comment type="function">
    <text evidence="11">Catalyzes the conversion of dihydroorotate to orotate.</text>
</comment>
<feature type="active site" description="Nucleophile" evidence="11">
    <location>
        <position position="132"/>
    </location>
</feature>
<feature type="domain" description="Dihydroorotate dehydrogenase catalytic" evidence="12">
    <location>
        <begin position="7"/>
        <end position="295"/>
    </location>
</feature>
<feature type="binding site" evidence="11">
    <location>
        <position position="129"/>
    </location>
    <ligand>
        <name>FMN</name>
        <dbReference type="ChEBI" id="CHEBI:58210"/>
    </ligand>
</feature>
<comment type="caution">
    <text evidence="13">The sequence shown here is derived from an EMBL/GenBank/DDBJ whole genome shotgun (WGS) entry which is preliminary data.</text>
</comment>
<dbReference type="NCBIfam" id="NF002702">
    <property type="entry name" value="PRK02506.1"/>
    <property type="match status" value="1"/>
</dbReference>
<keyword evidence="7 11" id="KW-0285">Flavoprotein</keyword>
<protein>
    <recommendedName>
        <fullName evidence="11">Dihydroorotate dehydrogenase</fullName>
        <shortName evidence="11">DHOD</shortName>
        <shortName evidence="11">DHODase</shortName>
        <shortName evidence="11">DHOdehase</shortName>
        <ecNumber evidence="11">1.3.-.-</ecNumber>
    </recommendedName>
</protein>
<evidence type="ECO:0000259" key="12">
    <source>
        <dbReference type="Pfam" id="PF01180"/>
    </source>
</evidence>
<feature type="binding site" evidence="11">
    <location>
        <begin position="273"/>
        <end position="274"/>
    </location>
    <ligand>
        <name>FMN</name>
        <dbReference type="ChEBI" id="CHEBI:58210"/>
    </ligand>
</feature>
<feature type="binding site" evidence="11">
    <location>
        <position position="194"/>
    </location>
    <ligand>
        <name>FMN</name>
        <dbReference type="ChEBI" id="CHEBI:58210"/>
    </ligand>
</feature>
<evidence type="ECO:0000256" key="5">
    <source>
        <dbReference type="ARBA" id="ARBA00011738"/>
    </source>
</evidence>
<evidence type="ECO:0000313" key="13">
    <source>
        <dbReference type="EMBL" id="GLB47588.1"/>
    </source>
</evidence>
<keyword evidence="9 11" id="KW-0665">Pyrimidine biosynthesis</keyword>
<dbReference type="InterPro" id="IPR001295">
    <property type="entry name" value="Dihydroorotate_DH_CS"/>
</dbReference>
<feature type="binding site" evidence="11">
    <location>
        <position position="223"/>
    </location>
    <ligand>
        <name>FMN</name>
        <dbReference type="ChEBI" id="CHEBI:58210"/>
    </ligand>
</feature>
<comment type="subunit">
    <text evidence="5">Homodimer.</text>
</comment>
<evidence type="ECO:0000313" key="14">
    <source>
        <dbReference type="Proteomes" id="UP001144204"/>
    </source>
</evidence>
<dbReference type="Gene3D" id="3.20.20.70">
    <property type="entry name" value="Aldolase class I"/>
    <property type="match status" value="1"/>
</dbReference>
<feature type="binding site" evidence="11">
    <location>
        <position position="129"/>
    </location>
    <ligand>
        <name>substrate</name>
    </ligand>
</feature>
<dbReference type="InterPro" id="IPR033886">
    <property type="entry name" value="DHOD_1A"/>
</dbReference>
<dbReference type="InterPro" id="IPR005720">
    <property type="entry name" value="Dihydroorotate_DH_cat"/>
</dbReference>
<organism evidence="13 14">
    <name type="scientific">Philodulcilactobacillus myokoensis</name>
    <dbReference type="NCBI Taxonomy" id="2929573"/>
    <lineage>
        <taxon>Bacteria</taxon>
        <taxon>Bacillati</taxon>
        <taxon>Bacillota</taxon>
        <taxon>Bacilli</taxon>
        <taxon>Lactobacillales</taxon>
        <taxon>Lactobacillaceae</taxon>
        <taxon>Philodulcilactobacillus</taxon>
    </lineage>
</organism>
<evidence type="ECO:0000256" key="11">
    <source>
        <dbReference type="HAMAP-Rule" id="MF_00224"/>
    </source>
</evidence>
<evidence type="ECO:0000256" key="8">
    <source>
        <dbReference type="ARBA" id="ARBA00022643"/>
    </source>
</evidence>
<sequence length="314" mass="34583">MQPQMTAQIGNFTFKHLFLNASGVYCRTKQNLDDLLDNQATGGIVTKSATLRSRKGNPNPRYHSILNGAGSINSMGLPNYGLQYYLDYLLSKSFDKPTILSVAGTSFDENIELLKQIQDSDYQGMTELNLSCPNVVGKPQIAYDFETTNKILTEVFKFFKKPIGVKLPPYFDLNHFDQIAKILNQFPLDHVNSINSVGNGLWIDIETESVVIKPKKGFGGIGGKMVLPTGLANVRALRERLKPSIKMIGTGGITSGKDVFAYLLCGADLVSVGTQLGIESPKIFNRLESELAAIMVEKGYTSVNEFRGKLKSLE</sequence>
<dbReference type="Gene3D" id="2.30.26.10">
    <property type="entry name" value="Dihydroorotate Dehydrogenase A, chain A, domain 2"/>
    <property type="match status" value="1"/>
</dbReference>
<feature type="binding site" evidence="11">
    <location>
        <position position="22"/>
    </location>
    <ligand>
        <name>FMN</name>
        <dbReference type="ChEBI" id="CHEBI:58210"/>
    </ligand>
</feature>
<dbReference type="SUPFAM" id="SSF51395">
    <property type="entry name" value="FMN-linked oxidoreductases"/>
    <property type="match status" value="1"/>
</dbReference>
<dbReference type="InterPro" id="IPR023359">
    <property type="entry name" value="Dihydro_DH_chainA_dom2"/>
</dbReference>
<evidence type="ECO:0000256" key="2">
    <source>
        <dbReference type="ARBA" id="ARBA00004496"/>
    </source>
</evidence>
<reference evidence="13" key="2">
    <citation type="journal article" date="2023" name="PLoS ONE">
        <title>Philodulcilactobacillus myokoensis gen. nov., sp. nov., a fructophilic, acidophilic, and agar-phobic lactic acid bacterium isolated from fermented vegetable extracts.</title>
        <authorList>
            <person name="Kouya T."/>
            <person name="Ishiyama Y."/>
            <person name="Ohashi S."/>
            <person name="Kumakubo R."/>
            <person name="Yamazaki T."/>
            <person name="Otaki T."/>
        </authorList>
    </citation>
    <scope>NUCLEOTIDE SEQUENCE</scope>
    <source>
        <strain evidence="13">WR16-4</strain>
    </source>
</reference>
<dbReference type="AlphaFoldDB" id="A0A9W6EU38"/>
<dbReference type="FunFam" id="3.20.20.70:FF:000027">
    <property type="entry name" value="Dihydropyrimidine dehydrogenase [NADP(+)]"/>
    <property type="match status" value="1"/>
</dbReference>
<dbReference type="PIRSF" id="PIRSF000164">
    <property type="entry name" value="DHO_oxidase"/>
    <property type="match status" value="1"/>
</dbReference>
<dbReference type="EMBL" id="BRPL01000004">
    <property type="protein sequence ID" value="GLB47588.1"/>
    <property type="molecule type" value="Genomic_DNA"/>
</dbReference>
<keyword evidence="8 11" id="KW-0288">FMN</keyword>
<dbReference type="RefSeq" id="WP_286137125.1">
    <property type="nucleotide sequence ID" value="NZ_BRPL01000004.1"/>
</dbReference>
<dbReference type="InterPro" id="IPR013785">
    <property type="entry name" value="Aldolase_TIM"/>
</dbReference>
<comment type="catalytic activity">
    <reaction evidence="11">
        <text>(S)-dihydroorotate + A = orotate + AH2</text>
        <dbReference type="Rhea" id="RHEA:18073"/>
        <dbReference type="ChEBI" id="CHEBI:13193"/>
        <dbReference type="ChEBI" id="CHEBI:17499"/>
        <dbReference type="ChEBI" id="CHEBI:30839"/>
        <dbReference type="ChEBI" id="CHEBI:30864"/>
    </reaction>
</comment>
<feature type="binding site" evidence="11">
    <location>
        <position position="166"/>
    </location>
    <ligand>
        <name>FMN</name>
        <dbReference type="ChEBI" id="CHEBI:58210"/>
    </ligand>
</feature>
<evidence type="ECO:0000256" key="7">
    <source>
        <dbReference type="ARBA" id="ARBA00022630"/>
    </source>
</evidence>
<dbReference type="EC" id="1.3.-.-" evidence="11"/>
<evidence type="ECO:0000256" key="10">
    <source>
        <dbReference type="ARBA" id="ARBA00023002"/>
    </source>
</evidence>
<gene>
    <name evidence="13" type="primary">pyrDA</name>
    <name evidence="11" type="synonym">pyrD</name>
    <name evidence="13" type="ORF">WR164_15670</name>
</gene>
<feature type="binding site" evidence="11">
    <location>
        <begin position="251"/>
        <end position="252"/>
    </location>
    <ligand>
        <name>FMN</name>
        <dbReference type="ChEBI" id="CHEBI:58210"/>
    </ligand>
</feature>
<keyword evidence="6 11" id="KW-0963">Cytoplasm</keyword>
<dbReference type="Pfam" id="PF01180">
    <property type="entry name" value="DHO_dh"/>
    <property type="match status" value="1"/>
</dbReference>
<feature type="binding site" evidence="11">
    <location>
        <begin position="73"/>
        <end position="77"/>
    </location>
    <ligand>
        <name>substrate</name>
    </ligand>
</feature>
<reference evidence="13" key="1">
    <citation type="submission" date="2022-07" db="EMBL/GenBank/DDBJ databases">
        <authorList>
            <person name="Kouya T."/>
            <person name="Ishiyama Y."/>
        </authorList>
    </citation>
    <scope>NUCLEOTIDE SEQUENCE</scope>
    <source>
        <strain evidence="13">WR16-4</strain>
    </source>
</reference>
<feature type="binding site" evidence="11">
    <location>
        <begin position="47"/>
        <end position="48"/>
    </location>
    <ligand>
        <name>FMN</name>
        <dbReference type="ChEBI" id="CHEBI:58210"/>
    </ligand>
</feature>
<feature type="binding site" evidence="11">
    <location>
        <begin position="195"/>
        <end position="196"/>
    </location>
    <ligand>
        <name>substrate</name>
    </ligand>
</feature>
<accession>A0A9W6EU38</accession>
<comment type="cofactor">
    <cofactor evidence="11">
        <name>FMN</name>
        <dbReference type="ChEBI" id="CHEBI:58210"/>
    </cofactor>
    <text evidence="11">Binds 1 FMN per subunit.</text>
</comment>
<keyword evidence="10 11" id="KW-0560">Oxidoreductase</keyword>
<keyword evidence="14" id="KW-1185">Reference proteome</keyword>
<comment type="similarity">
    <text evidence="4 11">Belongs to the dihydroorotate dehydrogenase family. Type 1 subfamily.</text>
</comment>
<comment type="subcellular location">
    <subcellularLocation>
        <location evidence="2 11">Cytoplasm</location>
    </subcellularLocation>
</comment>
<dbReference type="InterPro" id="IPR012135">
    <property type="entry name" value="Dihydroorotate_DH_1_2"/>
</dbReference>
<proteinExistence type="inferred from homology"/>
<dbReference type="GO" id="GO:0005737">
    <property type="term" value="C:cytoplasm"/>
    <property type="evidence" value="ECO:0007669"/>
    <property type="project" value="UniProtKB-SubCell"/>
</dbReference>
<feature type="binding site" evidence="11">
    <location>
        <position position="47"/>
    </location>
    <ligand>
        <name>substrate</name>
    </ligand>
</feature>
<comment type="pathway">
    <text evidence="3 11">Pyrimidine metabolism; UMP biosynthesis via de novo pathway.</text>
</comment>
<dbReference type="PROSITE" id="PS00911">
    <property type="entry name" value="DHODEHASE_1"/>
    <property type="match status" value="1"/>
</dbReference>
<dbReference type="GO" id="GO:0044205">
    <property type="term" value="P:'de novo' UMP biosynthetic process"/>
    <property type="evidence" value="ECO:0007669"/>
    <property type="project" value="UniProtKB-UniRule"/>
</dbReference>
<comment type="caution">
    <text evidence="11">Lacks conserved residue(s) required for the propagation of feature annotation.</text>
</comment>
<dbReference type="PROSITE" id="PS00912">
    <property type="entry name" value="DHODEHASE_2"/>
    <property type="match status" value="1"/>
</dbReference>
<dbReference type="GO" id="GO:0006207">
    <property type="term" value="P:'de novo' pyrimidine nucleobase biosynthetic process"/>
    <property type="evidence" value="ECO:0007669"/>
    <property type="project" value="InterPro"/>
</dbReference>
<evidence type="ECO:0000256" key="4">
    <source>
        <dbReference type="ARBA" id="ARBA00008008"/>
    </source>
</evidence>
<dbReference type="InterPro" id="IPR024920">
    <property type="entry name" value="Dihydroorotate_DH_1"/>
</dbReference>
<dbReference type="PANTHER" id="PTHR48109">
    <property type="entry name" value="DIHYDROOROTATE DEHYDROGENASE (QUINONE), MITOCHONDRIAL-RELATED"/>
    <property type="match status" value="1"/>
</dbReference>
<name>A0A9W6EU38_9LACO</name>
<evidence type="ECO:0000256" key="3">
    <source>
        <dbReference type="ARBA" id="ARBA00004725"/>
    </source>
</evidence>